<dbReference type="RefSeq" id="WP_310344080.1">
    <property type="nucleotide sequence ID" value="NZ_JAVDXO010000007.1"/>
</dbReference>
<comment type="caution">
    <text evidence="1">The sequence shown here is derived from an EMBL/GenBank/DDBJ whole genome shotgun (WGS) entry which is preliminary data.</text>
</comment>
<organism evidence="1 2">
    <name type="scientific">Rhodoferax saidenbachensis</name>
    <dbReference type="NCBI Taxonomy" id="1484693"/>
    <lineage>
        <taxon>Bacteria</taxon>
        <taxon>Pseudomonadati</taxon>
        <taxon>Pseudomonadota</taxon>
        <taxon>Betaproteobacteria</taxon>
        <taxon>Burkholderiales</taxon>
        <taxon>Comamonadaceae</taxon>
        <taxon>Rhodoferax</taxon>
    </lineage>
</organism>
<dbReference type="EMBL" id="JAVDXO010000007">
    <property type="protein sequence ID" value="MDR7307655.1"/>
    <property type="molecule type" value="Genomic_DNA"/>
</dbReference>
<dbReference type="Proteomes" id="UP001268089">
    <property type="component" value="Unassembled WGS sequence"/>
</dbReference>
<evidence type="ECO:0000313" key="1">
    <source>
        <dbReference type="EMBL" id="MDR7307655.1"/>
    </source>
</evidence>
<reference evidence="1 2" key="1">
    <citation type="submission" date="2023-07" db="EMBL/GenBank/DDBJ databases">
        <title>Sorghum-associated microbial communities from plants grown in Nebraska, USA.</title>
        <authorList>
            <person name="Schachtman D."/>
        </authorList>
    </citation>
    <scope>NUCLEOTIDE SEQUENCE [LARGE SCALE GENOMIC DNA]</scope>
    <source>
        <strain evidence="1 2">BE308</strain>
    </source>
</reference>
<keyword evidence="2" id="KW-1185">Reference proteome</keyword>
<protein>
    <submittedName>
        <fullName evidence="1">Uncharacterized protein</fullName>
    </submittedName>
</protein>
<accession>A0ABU1ZQ27</accession>
<name>A0ABU1ZQ27_9BURK</name>
<evidence type="ECO:0000313" key="2">
    <source>
        <dbReference type="Proteomes" id="UP001268089"/>
    </source>
</evidence>
<proteinExistence type="predicted"/>
<sequence>MKISVHHQVGHNATWNVESFEKDDCGDGLILSPVHQAPASIEKLSASVRTASIFDPQFYVPSSQKPKLLQYDFFPEKIVEGGFATTTFEANVKDSAQKCVDFQMEMGFRRITVPTRFLDQMYSNYVDRQKAFCVDAFMDLIDSSEEICLSLAVTSAMLGDEGFRTKLLSWITSYSNVKELYLIYSSPRDTKQIHDADFLVACHRLGQEMNGIGLELTWGHQNTEAILSTAQGEVGISIGSFENTRIFTTDKFIVTDEDRRGPKARVFLKGLLNWVQFEQAKEIRQKLPRVWADIYESTSYAEAAFSQVLEPTFNQPPLYKHYFLNMSNEAELISKIDIDSRKKYLRERIERAQAAYAQIGKVIQLERHGQGTHLESWLKAVDAF</sequence>
<gene>
    <name evidence="1" type="ORF">J2X15_002959</name>
</gene>